<keyword evidence="1" id="KW-0812">Transmembrane</keyword>
<name>A0A127QCE9_9BURK</name>
<evidence type="ECO:0000313" key="2">
    <source>
        <dbReference type="EMBL" id="AMP07710.1"/>
    </source>
</evidence>
<evidence type="ECO:0000313" key="3">
    <source>
        <dbReference type="Proteomes" id="UP000074561"/>
    </source>
</evidence>
<dbReference type="AlphaFoldDB" id="A0A127QCE9"/>
<reference evidence="2 3" key="1">
    <citation type="submission" date="2015-11" db="EMBL/GenBank/DDBJ databases">
        <title>Exploring the genomic traits of fungus-feeding bacterial genus Collimonas.</title>
        <authorList>
            <person name="Song C."/>
            <person name="Schmidt R."/>
            <person name="de Jager V."/>
            <person name="Krzyzanowska D."/>
            <person name="Jongedijk E."/>
            <person name="Cankar K."/>
            <person name="Beekwilder J."/>
            <person name="van Veen A."/>
            <person name="de Boer W."/>
            <person name="van Veen J.A."/>
            <person name="Garbeva P."/>
        </authorList>
    </citation>
    <scope>NUCLEOTIDE SEQUENCE [LARGE SCALE GENOMIC DNA]</scope>
    <source>
        <strain evidence="2 3">Ter91</strain>
    </source>
</reference>
<dbReference type="KEGG" id="cpra:CPter91_5427"/>
<accession>A0A127QCE9</accession>
<evidence type="ECO:0000256" key="1">
    <source>
        <dbReference type="SAM" id="Phobius"/>
    </source>
</evidence>
<feature type="transmembrane region" description="Helical" evidence="1">
    <location>
        <begin position="25"/>
        <end position="43"/>
    </location>
</feature>
<dbReference type="STRING" id="279113.CPter91_5427"/>
<gene>
    <name evidence="2" type="ORF">CPter91_5427</name>
</gene>
<proteinExistence type="predicted"/>
<keyword evidence="1" id="KW-1133">Transmembrane helix</keyword>
<keyword evidence="1" id="KW-0472">Membrane</keyword>
<organism evidence="2 3">
    <name type="scientific">Collimonas pratensis</name>
    <dbReference type="NCBI Taxonomy" id="279113"/>
    <lineage>
        <taxon>Bacteria</taxon>
        <taxon>Pseudomonadati</taxon>
        <taxon>Pseudomonadota</taxon>
        <taxon>Betaproteobacteria</taxon>
        <taxon>Burkholderiales</taxon>
        <taxon>Oxalobacteraceae</taxon>
        <taxon>Collimonas</taxon>
    </lineage>
</organism>
<dbReference type="EMBL" id="CP013234">
    <property type="protein sequence ID" value="AMP07710.1"/>
    <property type="molecule type" value="Genomic_DNA"/>
</dbReference>
<dbReference type="Proteomes" id="UP000074561">
    <property type="component" value="Chromosome"/>
</dbReference>
<dbReference type="PATRIC" id="fig|279113.9.peg.5383"/>
<protein>
    <submittedName>
        <fullName evidence="2">Uncharacterized protein</fullName>
    </submittedName>
</protein>
<sequence>MHGFPVARGVYFQGNIPDCRHRLRALALSGLPMFMIIVMMPMSENR</sequence>